<comment type="caution">
    <text evidence="2">The sequence shown here is derived from an EMBL/GenBank/DDBJ whole genome shotgun (WGS) entry which is preliminary data.</text>
</comment>
<gene>
    <name evidence="2" type="ORF">HMPREF0402_02476</name>
</gene>
<reference evidence="2 3" key="1">
    <citation type="submission" date="2012-07" db="EMBL/GenBank/DDBJ databases">
        <title>The Genome Sequence of Fusobacterium ulcerans 12_1B.</title>
        <authorList>
            <consortium name="The Broad Institute Genome Sequencing Platform"/>
            <person name="Earl A."/>
            <person name="Ward D."/>
            <person name="Feldgarden M."/>
            <person name="Gevers D."/>
            <person name="Strauss J."/>
            <person name="Ambrose C.E."/>
            <person name="Allen-Vercoe E."/>
            <person name="Walker B."/>
            <person name="Young S.K."/>
            <person name="Zeng Q."/>
            <person name="Gargeya S."/>
            <person name="Fitzgerald M."/>
            <person name="Haas B."/>
            <person name="Abouelleil A."/>
            <person name="Alvarado L."/>
            <person name="Arachchi H.M."/>
            <person name="Berlin A.M."/>
            <person name="Chapman S.B."/>
            <person name="Goldberg J."/>
            <person name="Griggs A."/>
            <person name="Gujja S."/>
            <person name="Hansen M."/>
            <person name="Howarth C."/>
            <person name="Imamovic A."/>
            <person name="Larimer J."/>
            <person name="McCowen C."/>
            <person name="Montmayeur A."/>
            <person name="Murphy C."/>
            <person name="Neiman D."/>
            <person name="Pearson M."/>
            <person name="Priest M."/>
            <person name="Roberts A."/>
            <person name="Saif S."/>
            <person name="Shea T."/>
            <person name="Sisk P."/>
            <person name="Sykes S."/>
            <person name="Wortman J."/>
            <person name="Nusbaum C."/>
            <person name="Birren B."/>
        </authorList>
    </citation>
    <scope>NUCLEOTIDE SEQUENCE [LARGE SCALE GENOMIC DNA]</scope>
    <source>
        <strain evidence="2 3">12_1B</strain>
    </source>
</reference>
<dbReference type="HOGENOM" id="CLU_3365166_0_0_0"/>
<feature type="transmembrane region" description="Helical" evidence="1">
    <location>
        <begin position="12"/>
        <end position="30"/>
    </location>
</feature>
<keyword evidence="1" id="KW-1133">Transmembrane helix</keyword>
<keyword evidence="1" id="KW-0472">Membrane</keyword>
<sequence length="35" mass="4290">MKKFWKKWKETIKDIVMVIGLQLFVGYMILEVMSR</sequence>
<proteinExistence type="predicted"/>
<evidence type="ECO:0000313" key="2">
    <source>
        <dbReference type="EMBL" id="EHO79737.1"/>
    </source>
</evidence>
<name>H1PVN3_9FUSO</name>
<dbReference type="Proteomes" id="UP000003233">
    <property type="component" value="Unassembled WGS sequence"/>
</dbReference>
<keyword evidence="1" id="KW-0812">Transmembrane</keyword>
<protein>
    <submittedName>
        <fullName evidence="2">Uncharacterized protein</fullName>
    </submittedName>
</protein>
<dbReference type="AlphaFoldDB" id="H1PVN3"/>
<dbReference type="BioCyc" id="FSP457404-HMP:GTSQ-2501-MONOMER"/>
<dbReference type="EMBL" id="AGWJ02000023">
    <property type="protein sequence ID" value="EHO79737.1"/>
    <property type="molecule type" value="Genomic_DNA"/>
</dbReference>
<organism evidence="2 3">
    <name type="scientific">Fusobacterium ulcerans 12-1B</name>
    <dbReference type="NCBI Taxonomy" id="457404"/>
    <lineage>
        <taxon>Bacteria</taxon>
        <taxon>Fusobacteriati</taxon>
        <taxon>Fusobacteriota</taxon>
        <taxon>Fusobacteriia</taxon>
        <taxon>Fusobacteriales</taxon>
        <taxon>Fusobacteriaceae</taxon>
        <taxon>Fusobacterium</taxon>
    </lineage>
</organism>
<accession>H1PVN3</accession>
<evidence type="ECO:0000256" key="1">
    <source>
        <dbReference type="SAM" id="Phobius"/>
    </source>
</evidence>
<keyword evidence="3" id="KW-1185">Reference proteome</keyword>
<evidence type="ECO:0000313" key="3">
    <source>
        <dbReference type="Proteomes" id="UP000003233"/>
    </source>
</evidence>